<dbReference type="Proteomes" id="UP000199152">
    <property type="component" value="Unassembled WGS sequence"/>
</dbReference>
<dbReference type="Pfam" id="PF04286">
    <property type="entry name" value="DUF445"/>
    <property type="match status" value="1"/>
</dbReference>
<dbReference type="AlphaFoldDB" id="A0A1I4D391"/>
<evidence type="ECO:0000256" key="1">
    <source>
        <dbReference type="SAM" id="Phobius"/>
    </source>
</evidence>
<keyword evidence="1" id="KW-0472">Membrane</keyword>
<dbReference type="EMBL" id="FOSW01000004">
    <property type="protein sequence ID" value="SFK88154.1"/>
    <property type="molecule type" value="Genomic_DNA"/>
</dbReference>
<evidence type="ECO:0000313" key="3">
    <source>
        <dbReference type="Proteomes" id="UP000199152"/>
    </source>
</evidence>
<dbReference type="InParanoid" id="A0A1I4D391"/>
<dbReference type="STRING" id="504800.SAMN04488085_104170"/>
<keyword evidence="3" id="KW-1185">Reference proteome</keyword>
<dbReference type="PANTHER" id="PTHR38442">
    <property type="entry name" value="INNER MEMBRANE PROTEIN-RELATED"/>
    <property type="match status" value="1"/>
</dbReference>
<proteinExistence type="predicted"/>
<dbReference type="GO" id="GO:0005886">
    <property type="term" value="C:plasma membrane"/>
    <property type="evidence" value="ECO:0007669"/>
    <property type="project" value="TreeGrafter"/>
</dbReference>
<gene>
    <name evidence="2" type="ORF">SAMN04488085_104170</name>
</gene>
<dbReference type="PANTHER" id="PTHR38442:SF1">
    <property type="entry name" value="INNER MEMBRANE PROTEIN"/>
    <property type="match status" value="1"/>
</dbReference>
<sequence length="432" mass="47488">MPRLGQVPASRTTAPLASSLDDPARARDLARMKRLATSLFLVAAAVFLGCVLLGEEAGAWVGYVRATAEASMVGALADWFAVTALFRHPLRLPIPHTAIIPRKKDQIGASLGTFVQQNFLTRDVVEEKLTTIDVPGRLGQFLAAPGRAERLARDASAVVTALTELLRDEDLEPAVAALVERKLQQTPAAPVLARVLELVVEGDRHQEVLSAGLRLLSRFLEENRVVFRAQLGDASPAWVPDWVDDRVFDRVFAGVQKFLDEVSEDPRHELRRSYDARLRAYVHALRTDPATAARIEALKKELLEHPAVRTWSGSLWTNVKNAVLVAAADPASELRARVTGLILELSVRLRSDPTVRELVQRHAHSIAGYLVERFSADLADLVSSTVQRWDTEETSRRIELQVGRDLQFIRINGTVVGGLAGLAIYTVAQLIG</sequence>
<reference evidence="2 3" key="1">
    <citation type="submission" date="2016-10" db="EMBL/GenBank/DDBJ databases">
        <authorList>
            <person name="de Groot N.N."/>
        </authorList>
    </citation>
    <scope>NUCLEOTIDE SEQUENCE [LARGE SCALE GENOMIC DNA]</scope>
    <source>
        <strain evidence="2 3">DSM 45317</strain>
    </source>
</reference>
<feature type="transmembrane region" description="Helical" evidence="1">
    <location>
        <begin position="35"/>
        <end position="54"/>
    </location>
</feature>
<organism evidence="2 3">
    <name type="scientific">Geodermatophilus ruber</name>
    <dbReference type="NCBI Taxonomy" id="504800"/>
    <lineage>
        <taxon>Bacteria</taxon>
        <taxon>Bacillati</taxon>
        <taxon>Actinomycetota</taxon>
        <taxon>Actinomycetes</taxon>
        <taxon>Geodermatophilales</taxon>
        <taxon>Geodermatophilaceae</taxon>
        <taxon>Geodermatophilus</taxon>
    </lineage>
</organism>
<dbReference type="InterPro" id="IPR007383">
    <property type="entry name" value="DUF445"/>
</dbReference>
<name>A0A1I4D391_9ACTN</name>
<protein>
    <submittedName>
        <fullName evidence="2">Uncharacterized membrane-anchored protein YjiN, DUF445 family</fullName>
    </submittedName>
</protein>
<accession>A0A1I4D391</accession>
<evidence type="ECO:0000313" key="2">
    <source>
        <dbReference type="EMBL" id="SFK88154.1"/>
    </source>
</evidence>
<keyword evidence="1" id="KW-1133">Transmembrane helix</keyword>
<keyword evidence="1" id="KW-0812">Transmembrane</keyword>